<dbReference type="Gene3D" id="3.40.1580.10">
    <property type="entry name" value="SMI1/KNR4-like"/>
    <property type="match status" value="1"/>
</dbReference>
<sequence length="187" mass="21294">MNDMHSIFKNFVYACEKYSIPGDFKVTNGEVELFFDNLTNSSDIGFFYKNYNPEGLKIETGFTPIKIHSITDIEKGKTGYAYLPDNYLVFGDDVGGGKPIIAAFNDKGTSIYANYDVGLPFEIGSSFCEFISSLTKLIELVYGKYNIFDITDDEDIIKTEFIEDLRKSITPVIGKEKFLKFYDYFYG</sequence>
<dbReference type="SUPFAM" id="SSF160631">
    <property type="entry name" value="SMI1/KNR4-like"/>
    <property type="match status" value="1"/>
</dbReference>
<dbReference type="Proteomes" id="UP001515683">
    <property type="component" value="Unassembled WGS sequence"/>
</dbReference>
<keyword evidence="2" id="KW-1185">Reference proteome</keyword>
<name>A0ABX0RJV2_9GAMM</name>
<gene>
    <name evidence="1" type="ORF">F3J40_22810</name>
</gene>
<evidence type="ECO:0008006" key="3">
    <source>
        <dbReference type="Google" id="ProtNLM"/>
    </source>
</evidence>
<reference evidence="1 2" key="1">
    <citation type="journal article" date="2019" name="bioRxiv">
        <title>Bacteria contribute to plant secondary compound degradation in a generalist herbivore system.</title>
        <authorList>
            <person name="Francoeur C.B."/>
            <person name="Khadempour L."/>
            <person name="Moreira-Soto R.D."/>
            <person name="Gotting K."/>
            <person name="Book A.J."/>
            <person name="Pinto-Tomas A.A."/>
            <person name="Keefover-Ring K."/>
            <person name="Currie C.R."/>
        </authorList>
    </citation>
    <scope>NUCLEOTIDE SEQUENCE [LARGE SCALE GENOMIC DNA]</scope>
    <source>
        <strain evidence="1">Acro-835</strain>
    </source>
</reference>
<organism evidence="1 2">
    <name type="scientific">Candidatus Pantoea multigeneris</name>
    <dbReference type="NCBI Taxonomy" id="2608357"/>
    <lineage>
        <taxon>Bacteria</taxon>
        <taxon>Pseudomonadati</taxon>
        <taxon>Pseudomonadota</taxon>
        <taxon>Gammaproteobacteria</taxon>
        <taxon>Enterobacterales</taxon>
        <taxon>Erwiniaceae</taxon>
        <taxon>Pantoea</taxon>
    </lineage>
</organism>
<protein>
    <recommendedName>
        <fullName evidence="3">SMI1/KNR4 family protein</fullName>
    </recommendedName>
</protein>
<dbReference type="RefSeq" id="WP_167018317.1">
    <property type="nucleotide sequence ID" value="NZ_VWXF01000015.1"/>
</dbReference>
<dbReference type="InterPro" id="IPR037883">
    <property type="entry name" value="Knr4/Smi1-like_sf"/>
</dbReference>
<evidence type="ECO:0000313" key="2">
    <source>
        <dbReference type="Proteomes" id="UP001515683"/>
    </source>
</evidence>
<comment type="caution">
    <text evidence="1">The sequence shown here is derived from an EMBL/GenBank/DDBJ whole genome shotgun (WGS) entry which is preliminary data.</text>
</comment>
<proteinExistence type="predicted"/>
<accession>A0ABX0RJV2</accession>
<evidence type="ECO:0000313" key="1">
    <source>
        <dbReference type="EMBL" id="NIF24408.1"/>
    </source>
</evidence>
<dbReference type="EMBL" id="VWXF01000015">
    <property type="protein sequence ID" value="NIF24408.1"/>
    <property type="molecule type" value="Genomic_DNA"/>
</dbReference>